<comment type="caution">
    <text evidence="1">The sequence shown here is derived from an EMBL/GenBank/DDBJ whole genome shotgun (WGS) entry which is preliminary data.</text>
</comment>
<name>A0ABN3H2K6_9ACTN</name>
<dbReference type="EMBL" id="BAAARV010000063">
    <property type="protein sequence ID" value="GAA2366142.1"/>
    <property type="molecule type" value="Genomic_DNA"/>
</dbReference>
<protein>
    <submittedName>
        <fullName evidence="1">Uncharacterized protein</fullName>
    </submittedName>
</protein>
<dbReference type="RefSeq" id="WP_344616387.1">
    <property type="nucleotide sequence ID" value="NZ_BAAARV010000063.1"/>
</dbReference>
<proteinExistence type="predicted"/>
<sequence length="100" mass="11257">MSPEVAALCVAALLVCGYLALVVMHLIALRARGAADDRYRPRLALWLARTAQRRRDRFERDAVRLLLTGRIDRARYHTAMAAMAAQDRAEQPPGLPRPQH</sequence>
<evidence type="ECO:0000313" key="2">
    <source>
        <dbReference type="Proteomes" id="UP001501444"/>
    </source>
</evidence>
<keyword evidence="2" id="KW-1185">Reference proteome</keyword>
<dbReference type="Proteomes" id="UP001501444">
    <property type="component" value="Unassembled WGS sequence"/>
</dbReference>
<reference evidence="1 2" key="1">
    <citation type="journal article" date="2019" name="Int. J. Syst. Evol. Microbiol.">
        <title>The Global Catalogue of Microorganisms (GCM) 10K type strain sequencing project: providing services to taxonomists for standard genome sequencing and annotation.</title>
        <authorList>
            <consortium name="The Broad Institute Genomics Platform"/>
            <consortium name="The Broad Institute Genome Sequencing Center for Infectious Disease"/>
            <person name="Wu L."/>
            <person name="Ma J."/>
        </authorList>
    </citation>
    <scope>NUCLEOTIDE SEQUENCE [LARGE SCALE GENOMIC DNA]</scope>
    <source>
        <strain evidence="1 2">JCM 3272</strain>
    </source>
</reference>
<gene>
    <name evidence="1" type="ORF">GCM10010170_064990</name>
</gene>
<organism evidence="1 2">
    <name type="scientific">Dactylosporangium salmoneum</name>
    <dbReference type="NCBI Taxonomy" id="53361"/>
    <lineage>
        <taxon>Bacteria</taxon>
        <taxon>Bacillati</taxon>
        <taxon>Actinomycetota</taxon>
        <taxon>Actinomycetes</taxon>
        <taxon>Micromonosporales</taxon>
        <taxon>Micromonosporaceae</taxon>
        <taxon>Dactylosporangium</taxon>
    </lineage>
</organism>
<evidence type="ECO:0000313" key="1">
    <source>
        <dbReference type="EMBL" id="GAA2366142.1"/>
    </source>
</evidence>
<accession>A0ABN3H2K6</accession>